<evidence type="ECO:0000313" key="3">
    <source>
        <dbReference type="Proteomes" id="UP000006875"/>
    </source>
</evidence>
<dbReference type="CDD" id="cd00077">
    <property type="entry name" value="HDc"/>
    <property type="match status" value="1"/>
</dbReference>
<keyword evidence="2" id="KW-0614">Plasmid</keyword>
<dbReference type="OrthoDB" id="9805041at2"/>
<dbReference type="GO" id="GO:0008893">
    <property type="term" value="F:guanosine-3',5'-bis(diphosphate) 3'-diphosphatase activity"/>
    <property type="evidence" value="ECO:0007669"/>
    <property type="project" value="TreeGrafter"/>
</dbReference>
<dbReference type="Proteomes" id="UP000006875">
    <property type="component" value="Plasmid pILYOP01"/>
</dbReference>
<proteinExistence type="predicted"/>
<dbReference type="PANTHER" id="PTHR46246">
    <property type="entry name" value="GUANOSINE-3',5'-BIS(DIPHOSPHATE) 3'-PYROPHOSPHOHYDROLASE MESH1"/>
    <property type="match status" value="1"/>
</dbReference>
<dbReference type="HOGENOM" id="CLU_739220_0_0_0"/>
<dbReference type="KEGG" id="ipo:Ilyop_2541"/>
<dbReference type="Pfam" id="PF13328">
    <property type="entry name" value="HD_4"/>
    <property type="match status" value="1"/>
</dbReference>
<geneLocation type="plasmid" evidence="2 3">
    <name>pILYOP01</name>
</geneLocation>
<sequence>MEKNIISQEELKDFEKKIIKQISGFRTRKFKNPLLIINTGGTTSNRKVKTFINKFLNTLNEYQSFDTNYHLILATEKIENMEIFSENSRVEFKKYINSIKPQSTDYSLLNPIHFISTLNFKPDIVFIFNMSRNKDCLNDTKELRDDFLYISKKLVWILPEDYADEFTNLDPHIISQKKYIEISTESQWNKVDIFQRALTLATKAHKNQCRKGTTTPYIVHPVMVAMLLREEGCPEHLILSGLLHDTIEDSHITYEDINTKFGKKVAKIVLHLSDKDKSLPWETRKQCEIDFLKKDATPEEIIVACADKFHNISCISADYKQAGNHVWKRFNAPKEKQRWYYYELLNIFENNSETLESLSLYEKFKNKVYEVFPE</sequence>
<dbReference type="EMBL" id="CP002282">
    <property type="protein sequence ID" value="ADO84300.1"/>
    <property type="molecule type" value="Genomic_DNA"/>
</dbReference>
<dbReference type="RefSeq" id="WP_013388959.1">
    <property type="nucleotide sequence ID" value="NC_014633.1"/>
</dbReference>
<dbReference type="AlphaFoldDB" id="E3HBX4"/>
<dbReference type="SUPFAM" id="SSF109604">
    <property type="entry name" value="HD-domain/PDEase-like"/>
    <property type="match status" value="1"/>
</dbReference>
<evidence type="ECO:0000313" key="2">
    <source>
        <dbReference type="EMBL" id="ADO84300.1"/>
    </source>
</evidence>
<dbReference type="SMART" id="SM00471">
    <property type="entry name" value="HDc"/>
    <property type="match status" value="1"/>
</dbReference>
<dbReference type="InterPro" id="IPR052194">
    <property type="entry name" value="MESH1"/>
</dbReference>
<protein>
    <submittedName>
        <fullName evidence="2">Metal dependent phosphohydrolase</fullName>
    </submittedName>
</protein>
<dbReference type="PANTHER" id="PTHR46246:SF1">
    <property type="entry name" value="GUANOSINE-3',5'-BIS(DIPHOSPHATE) 3'-PYROPHOSPHOHYDROLASE MESH1"/>
    <property type="match status" value="1"/>
</dbReference>
<reference evidence="2 3" key="1">
    <citation type="journal article" date="2010" name="Stand. Genomic Sci.">
        <title>Complete genome sequence of Ilyobacter polytropus type strain (CuHbu1).</title>
        <authorList>
            <person name="Sikorski J."/>
            <person name="Chertkov O."/>
            <person name="Lapidus A."/>
            <person name="Nolan M."/>
            <person name="Lucas S."/>
            <person name="Del Rio T.G."/>
            <person name="Tice H."/>
            <person name="Cheng J.F."/>
            <person name="Tapia R."/>
            <person name="Han C."/>
            <person name="Goodwin L."/>
            <person name="Pitluck S."/>
            <person name="Liolios K."/>
            <person name="Ivanova N."/>
            <person name="Mavromatis K."/>
            <person name="Mikhailova N."/>
            <person name="Pati A."/>
            <person name="Chen A."/>
            <person name="Palaniappan K."/>
            <person name="Land M."/>
            <person name="Hauser L."/>
            <person name="Chang Y.J."/>
            <person name="Jeffries C.D."/>
            <person name="Brambilla E."/>
            <person name="Yasawong M."/>
            <person name="Rohde M."/>
            <person name="Pukall R."/>
            <person name="Spring S."/>
            <person name="Goker M."/>
            <person name="Woyke T."/>
            <person name="Bristow J."/>
            <person name="Eisen J.A."/>
            <person name="Markowitz V."/>
            <person name="Hugenholtz P."/>
            <person name="Kyrpides N.C."/>
            <person name="Klenk H.P."/>
        </authorList>
    </citation>
    <scope>NUCLEOTIDE SEQUENCE [LARGE SCALE GENOMIC DNA]</scope>
    <source>
        <strain evidence="3">ATCC 51220 / DSM 2926 / LMG 16218 / CuHBu1</strain>
        <plasmid evidence="3">pILYOP01</plasmid>
    </source>
</reference>
<keyword evidence="3" id="KW-1185">Reference proteome</keyword>
<dbReference type="Gene3D" id="1.10.3210.10">
    <property type="entry name" value="Hypothetical protein af1432"/>
    <property type="match status" value="1"/>
</dbReference>
<dbReference type="InterPro" id="IPR003607">
    <property type="entry name" value="HD/PDEase_dom"/>
</dbReference>
<feature type="domain" description="HD/PDEase" evidence="1">
    <location>
        <begin position="213"/>
        <end position="321"/>
    </location>
</feature>
<accession>E3HBX4</accession>
<organism evidence="2 3">
    <name type="scientific">Ilyobacter polytropus (strain ATCC 51220 / DSM 2926 / LMG 16218 / CuHBu1)</name>
    <dbReference type="NCBI Taxonomy" id="572544"/>
    <lineage>
        <taxon>Bacteria</taxon>
        <taxon>Fusobacteriati</taxon>
        <taxon>Fusobacteriota</taxon>
        <taxon>Fusobacteriia</taxon>
        <taxon>Fusobacteriales</taxon>
        <taxon>Fusobacteriaceae</taxon>
        <taxon>Ilyobacter</taxon>
    </lineage>
</organism>
<gene>
    <name evidence="2" type="ordered locus">Ilyop_2541</name>
</gene>
<name>E3HBX4_ILYPC</name>
<evidence type="ECO:0000259" key="1">
    <source>
        <dbReference type="SMART" id="SM00471"/>
    </source>
</evidence>